<accession>A0A848LWI7</accession>
<evidence type="ECO:0000259" key="1">
    <source>
        <dbReference type="Pfam" id="PF02954"/>
    </source>
</evidence>
<dbReference type="Pfam" id="PF02954">
    <property type="entry name" value="HTH_8"/>
    <property type="match status" value="1"/>
</dbReference>
<dbReference type="InterPro" id="IPR002197">
    <property type="entry name" value="HTH_Fis"/>
</dbReference>
<proteinExistence type="predicted"/>
<protein>
    <recommendedName>
        <fullName evidence="1">DNA binding HTH domain-containing protein</fullName>
    </recommendedName>
</protein>
<gene>
    <name evidence="2" type="ORF">HG543_47415</name>
</gene>
<dbReference type="AlphaFoldDB" id="A0A848LWI7"/>
<dbReference type="Gene3D" id="1.10.10.60">
    <property type="entry name" value="Homeodomain-like"/>
    <property type="match status" value="1"/>
</dbReference>
<keyword evidence="3" id="KW-1185">Reference proteome</keyword>
<dbReference type="SUPFAM" id="SSF46689">
    <property type="entry name" value="Homeodomain-like"/>
    <property type="match status" value="1"/>
</dbReference>
<feature type="domain" description="DNA binding HTH" evidence="1">
    <location>
        <begin position="14"/>
        <end position="38"/>
    </location>
</feature>
<dbReference type="PRINTS" id="PR01590">
    <property type="entry name" value="HTHFIS"/>
</dbReference>
<dbReference type="Proteomes" id="UP000518300">
    <property type="component" value="Unassembled WGS sequence"/>
</dbReference>
<evidence type="ECO:0000313" key="2">
    <source>
        <dbReference type="EMBL" id="NMO22437.1"/>
    </source>
</evidence>
<dbReference type="GO" id="GO:0043565">
    <property type="term" value="F:sequence-specific DNA binding"/>
    <property type="evidence" value="ECO:0007669"/>
    <property type="project" value="InterPro"/>
</dbReference>
<evidence type="ECO:0000313" key="3">
    <source>
        <dbReference type="Proteomes" id="UP000518300"/>
    </source>
</evidence>
<dbReference type="EMBL" id="JABBJJ010000423">
    <property type="protein sequence ID" value="NMO22437.1"/>
    <property type="molecule type" value="Genomic_DNA"/>
</dbReference>
<organism evidence="2 3">
    <name type="scientific">Pyxidicoccus fallax</name>
    <dbReference type="NCBI Taxonomy" id="394095"/>
    <lineage>
        <taxon>Bacteria</taxon>
        <taxon>Pseudomonadati</taxon>
        <taxon>Myxococcota</taxon>
        <taxon>Myxococcia</taxon>
        <taxon>Myxococcales</taxon>
        <taxon>Cystobacterineae</taxon>
        <taxon>Myxococcaceae</taxon>
        <taxon>Pyxidicoccus</taxon>
    </lineage>
</organism>
<reference evidence="2 3" key="1">
    <citation type="submission" date="2020-04" db="EMBL/GenBank/DDBJ databases">
        <title>Draft genome of Pyxidicoccus fallax type strain.</title>
        <authorList>
            <person name="Whitworth D.E."/>
        </authorList>
    </citation>
    <scope>NUCLEOTIDE SEQUENCE [LARGE SCALE GENOMIC DNA]</scope>
    <source>
        <strain evidence="2 3">DSM 14698</strain>
    </source>
</reference>
<sequence>MAWSWFAFAPWVVEAHGGNKAAAARVLGIDRRTLHRKVEG</sequence>
<dbReference type="InterPro" id="IPR009057">
    <property type="entry name" value="Homeodomain-like_sf"/>
</dbReference>
<dbReference type="RefSeq" id="WP_169351579.1">
    <property type="nucleotide sequence ID" value="NZ_JABBJJ010000423.1"/>
</dbReference>
<comment type="caution">
    <text evidence="2">The sequence shown here is derived from an EMBL/GenBank/DDBJ whole genome shotgun (WGS) entry which is preliminary data.</text>
</comment>
<name>A0A848LWI7_9BACT</name>